<organism evidence="3 4">
    <name type="scientific">Leptospira brenneri</name>
    <dbReference type="NCBI Taxonomy" id="2023182"/>
    <lineage>
        <taxon>Bacteria</taxon>
        <taxon>Pseudomonadati</taxon>
        <taxon>Spirochaetota</taxon>
        <taxon>Spirochaetia</taxon>
        <taxon>Leptospirales</taxon>
        <taxon>Leptospiraceae</taxon>
        <taxon>Leptospira</taxon>
    </lineage>
</organism>
<dbReference type="PANTHER" id="PTHR46260:SF3">
    <property type="entry name" value="RING-TYPE DOMAIN-CONTAINING PROTEIN"/>
    <property type="match status" value="1"/>
</dbReference>
<dbReference type="AlphaFoldDB" id="A0A5F1Z756"/>
<protein>
    <submittedName>
        <fullName evidence="3">Galactose oxidase</fullName>
    </submittedName>
</protein>
<name>A0A5F1Z756_9LEPT</name>
<dbReference type="SUPFAM" id="SSF117281">
    <property type="entry name" value="Kelch motif"/>
    <property type="match status" value="1"/>
</dbReference>
<dbReference type="PANTHER" id="PTHR46260">
    <property type="entry name" value="RING-TYPE DOMAIN-CONTAINING PROTEIN"/>
    <property type="match status" value="1"/>
</dbReference>
<dbReference type="InterPro" id="IPR015915">
    <property type="entry name" value="Kelch-typ_b-propeller"/>
</dbReference>
<keyword evidence="1" id="KW-0880">Kelch repeat</keyword>
<evidence type="ECO:0000256" key="1">
    <source>
        <dbReference type="ARBA" id="ARBA00022441"/>
    </source>
</evidence>
<gene>
    <name evidence="3" type="ORF">EHQ30_00050</name>
</gene>
<dbReference type="OrthoDB" id="341897at2"/>
<keyword evidence="4" id="KW-1185">Reference proteome</keyword>
<evidence type="ECO:0000313" key="4">
    <source>
        <dbReference type="Proteomes" id="UP000297891"/>
    </source>
</evidence>
<comment type="caution">
    <text evidence="3">The sequence shown here is derived from an EMBL/GenBank/DDBJ whole genome shotgun (WGS) entry which is preliminary data.</text>
</comment>
<dbReference type="InterPro" id="IPR011043">
    <property type="entry name" value="Gal_Oxase/kelch_b-propeller"/>
</dbReference>
<dbReference type="Pfam" id="PF01344">
    <property type="entry name" value="Kelch_1"/>
    <property type="match status" value="1"/>
</dbReference>
<sequence length="457" mass="49475">MKNHLFLLSIIITSFIYNCSNSLSDGGKANTAKIEWQVVSGISTNSAIVSWKCSGKVPGFLVTTGPNYNNVDTSFLDNEVHAVALSNLITDSEYRYVPSCGTKEIGIGIPSTFKTLSDNAVIFRRSIWIIGGIGSDKNAVSEIDYFDPVENIWHPAVTTVPTPRLNAQIVSFKNKIYVIGGMVKNGAVYTMSRLVEAYDPITNTWNKNLSDMPSTLQGGVVGSFDEEIVILGGTTTNDMTTGTIFNTIYKFYPNIGTTGTWVSLLSSTNIFPRIDMAGCTYNGSLVFTGGRFYSDGLAYATTDAYAPSLNSTSGKIEASISLARHGSGYACYRPISTDPYPTDTPTLFVAGGSTGTNISQPVTAVTNSNRFEYSYLGNASNAFVTGSNTPIALYYPAMEISYEKRKLYLLGGASEFNLPIDQVYSLDLANPGGNPWVPETLNMPRSRFGHKAVILSR</sequence>
<dbReference type="Proteomes" id="UP000297891">
    <property type="component" value="Unassembled WGS sequence"/>
</dbReference>
<dbReference type="SMART" id="SM00612">
    <property type="entry name" value="Kelch"/>
    <property type="match status" value="3"/>
</dbReference>
<reference evidence="3" key="1">
    <citation type="journal article" date="2019" name="PLoS Negl. Trop. Dis.">
        <title>Revisiting the worldwide diversity of Leptospira species in the environment.</title>
        <authorList>
            <person name="Vincent A.T."/>
            <person name="Schiettekatte O."/>
            <person name="Bourhy P."/>
            <person name="Veyrier F.J."/>
            <person name="Picardeau M."/>
        </authorList>
    </citation>
    <scope>NUCLEOTIDE SEQUENCE [LARGE SCALE GENOMIC DNA]</scope>
    <source>
        <strain evidence="3">201800277</strain>
    </source>
</reference>
<accession>A0A5F1Z756</accession>
<dbReference type="InterPro" id="IPR051746">
    <property type="entry name" value="Kelch_domain_containing_8"/>
</dbReference>
<evidence type="ECO:0000256" key="2">
    <source>
        <dbReference type="ARBA" id="ARBA00022737"/>
    </source>
</evidence>
<dbReference type="Gene3D" id="2.120.10.80">
    <property type="entry name" value="Kelch-type beta propeller"/>
    <property type="match status" value="2"/>
</dbReference>
<dbReference type="EMBL" id="RQFP01000001">
    <property type="protein sequence ID" value="TGK95082.1"/>
    <property type="molecule type" value="Genomic_DNA"/>
</dbReference>
<dbReference type="RefSeq" id="WP_135676455.1">
    <property type="nucleotide sequence ID" value="NZ_RQFP01000001.1"/>
</dbReference>
<proteinExistence type="predicted"/>
<dbReference type="InterPro" id="IPR006652">
    <property type="entry name" value="Kelch_1"/>
</dbReference>
<evidence type="ECO:0000313" key="3">
    <source>
        <dbReference type="EMBL" id="TGK95082.1"/>
    </source>
</evidence>
<dbReference type="SUPFAM" id="SSF50965">
    <property type="entry name" value="Galactose oxidase, central domain"/>
    <property type="match status" value="1"/>
</dbReference>
<keyword evidence="2" id="KW-0677">Repeat</keyword>